<reference evidence="3" key="2">
    <citation type="submission" date="2021-02" db="EMBL/GenBank/DDBJ databases">
        <authorList>
            <person name="Kimball J.A."/>
            <person name="Haas M.W."/>
            <person name="Macchietto M."/>
            <person name="Kono T."/>
            <person name="Duquette J."/>
            <person name="Shao M."/>
        </authorList>
    </citation>
    <scope>NUCLEOTIDE SEQUENCE</scope>
    <source>
        <tissue evidence="3">Fresh leaf tissue</tissue>
    </source>
</reference>
<dbReference type="AlphaFoldDB" id="A0A8J5VXD7"/>
<protein>
    <submittedName>
        <fullName evidence="3">Uncharacterized protein</fullName>
    </submittedName>
</protein>
<sequence>MLPNHFAGPSKRASRTEEAPAGAERADVRGVELSARMSSLEMASRSGGTPSVGVGGCGNGGGDEAKAPPARGVE</sequence>
<feature type="compositionally biased region" description="Gly residues" evidence="1">
    <location>
        <begin position="53"/>
        <end position="62"/>
    </location>
</feature>
<dbReference type="EMBL" id="JAAALK010000952">
    <property type="protein sequence ID" value="KAG8044062.1"/>
    <property type="molecule type" value="Genomic_DNA"/>
</dbReference>
<name>A0A8J5VXD7_ZIZPA</name>
<dbReference type="EMBL" id="JAAALK010000286">
    <property type="protein sequence ID" value="KAG8062164.1"/>
    <property type="molecule type" value="Genomic_DNA"/>
</dbReference>
<keyword evidence="4" id="KW-1185">Reference proteome</keyword>
<gene>
    <name evidence="3" type="ORF">GUJ93_ZPchr0003g16991</name>
    <name evidence="2" type="ORF">GUJ93_ZPchr0109g40560</name>
</gene>
<evidence type="ECO:0000256" key="1">
    <source>
        <dbReference type="SAM" id="MobiDB-lite"/>
    </source>
</evidence>
<feature type="compositionally biased region" description="Basic and acidic residues" evidence="1">
    <location>
        <begin position="14"/>
        <end position="30"/>
    </location>
</feature>
<organism evidence="3 4">
    <name type="scientific">Zizania palustris</name>
    <name type="common">Northern wild rice</name>
    <dbReference type="NCBI Taxonomy" id="103762"/>
    <lineage>
        <taxon>Eukaryota</taxon>
        <taxon>Viridiplantae</taxon>
        <taxon>Streptophyta</taxon>
        <taxon>Embryophyta</taxon>
        <taxon>Tracheophyta</taxon>
        <taxon>Spermatophyta</taxon>
        <taxon>Magnoliopsida</taxon>
        <taxon>Liliopsida</taxon>
        <taxon>Poales</taxon>
        <taxon>Poaceae</taxon>
        <taxon>BOP clade</taxon>
        <taxon>Oryzoideae</taxon>
        <taxon>Oryzeae</taxon>
        <taxon>Zizaniinae</taxon>
        <taxon>Zizania</taxon>
    </lineage>
</organism>
<dbReference type="Proteomes" id="UP000729402">
    <property type="component" value="Unassembled WGS sequence"/>
</dbReference>
<reference evidence="3" key="1">
    <citation type="journal article" date="2021" name="bioRxiv">
        <title>Whole Genome Assembly and Annotation of Northern Wild Rice, Zizania palustris L., Supports a Whole Genome Duplication in the Zizania Genus.</title>
        <authorList>
            <person name="Haas M."/>
            <person name="Kono T."/>
            <person name="Macchietto M."/>
            <person name="Millas R."/>
            <person name="McGilp L."/>
            <person name="Shao M."/>
            <person name="Duquette J."/>
            <person name="Hirsch C.N."/>
            <person name="Kimball J."/>
        </authorList>
    </citation>
    <scope>NUCLEOTIDE SEQUENCE</scope>
    <source>
        <tissue evidence="3">Fresh leaf tissue</tissue>
    </source>
</reference>
<comment type="caution">
    <text evidence="3">The sequence shown here is derived from an EMBL/GenBank/DDBJ whole genome shotgun (WGS) entry which is preliminary data.</text>
</comment>
<accession>A0A8J5VXD7</accession>
<evidence type="ECO:0000313" key="3">
    <source>
        <dbReference type="EMBL" id="KAG8062164.1"/>
    </source>
</evidence>
<evidence type="ECO:0000313" key="4">
    <source>
        <dbReference type="Proteomes" id="UP000729402"/>
    </source>
</evidence>
<proteinExistence type="predicted"/>
<feature type="region of interest" description="Disordered" evidence="1">
    <location>
        <begin position="1"/>
        <end position="74"/>
    </location>
</feature>
<evidence type="ECO:0000313" key="2">
    <source>
        <dbReference type="EMBL" id="KAG8044062.1"/>
    </source>
</evidence>